<evidence type="ECO:0000313" key="1">
    <source>
        <dbReference type="EMBL" id="VTS12879.1"/>
    </source>
</evidence>
<dbReference type="Proteomes" id="UP000394068">
    <property type="component" value="Unassembled WGS sequence"/>
</dbReference>
<gene>
    <name evidence="1" type="ORF">NCTC5386_00716</name>
</gene>
<protein>
    <submittedName>
        <fullName evidence="1">Uncharacterized protein</fullName>
    </submittedName>
</protein>
<accession>A0A4U9XIR8</accession>
<name>A0A4U9XIR8_9STRE</name>
<dbReference type="RefSeq" id="WP_077322217.1">
    <property type="nucleotide sequence ID" value="NZ_CABEHT010000001.1"/>
</dbReference>
<proteinExistence type="predicted"/>
<dbReference type="EMBL" id="CABEHT010000001">
    <property type="protein sequence ID" value="VTS12879.1"/>
    <property type="molecule type" value="Genomic_DNA"/>
</dbReference>
<dbReference type="AlphaFoldDB" id="A0A4U9XIR8"/>
<organism evidence="1 2">
    <name type="scientific">Streptococcus pseudoporcinus</name>
    <dbReference type="NCBI Taxonomy" id="361101"/>
    <lineage>
        <taxon>Bacteria</taxon>
        <taxon>Bacillati</taxon>
        <taxon>Bacillota</taxon>
        <taxon>Bacilli</taxon>
        <taxon>Lactobacillales</taxon>
        <taxon>Streptococcaceae</taxon>
        <taxon>Streptococcus</taxon>
    </lineage>
</organism>
<reference evidence="1 2" key="1">
    <citation type="submission" date="2019-05" db="EMBL/GenBank/DDBJ databases">
        <authorList>
            <consortium name="Pathogen Informatics"/>
        </authorList>
    </citation>
    <scope>NUCLEOTIDE SEQUENCE [LARGE SCALE GENOMIC DNA]</scope>
    <source>
        <strain evidence="1 2">NCTC5386</strain>
    </source>
</reference>
<evidence type="ECO:0000313" key="2">
    <source>
        <dbReference type="Proteomes" id="UP000394068"/>
    </source>
</evidence>
<sequence length="59" mass="6427">MDFAESTRLGVVGYLMLTMGVTLPKATEILKELETSGLVNVKTGGQLEIKVLEDSHEAY</sequence>